<evidence type="ECO:0000313" key="8">
    <source>
        <dbReference type="EMBL" id="RAL48087.1"/>
    </source>
</evidence>
<keyword evidence="4" id="KW-0804">Transcription</keyword>
<evidence type="ECO:0000256" key="1">
    <source>
        <dbReference type="ARBA" id="ARBA00004123"/>
    </source>
</evidence>
<evidence type="ECO:0000256" key="4">
    <source>
        <dbReference type="ARBA" id="ARBA00023163"/>
    </source>
</evidence>
<evidence type="ECO:0000256" key="5">
    <source>
        <dbReference type="ARBA" id="ARBA00023242"/>
    </source>
</evidence>
<dbReference type="PRINTS" id="PR00404">
    <property type="entry name" value="MADSDOMAIN"/>
</dbReference>
<gene>
    <name evidence="8" type="ORF">DM860_017878</name>
</gene>
<dbReference type="InterPro" id="IPR002100">
    <property type="entry name" value="TF_MADSbox"/>
</dbReference>
<dbReference type="GO" id="GO:0000981">
    <property type="term" value="F:DNA-binding transcription factor activity, RNA polymerase II-specific"/>
    <property type="evidence" value="ECO:0007669"/>
    <property type="project" value="TreeGrafter"/>
</dbReference>
<protein>
    <recommendedName>
        <fullName evidence="7">MADS-box domain-containing protein</fullName>
    </recommendedName>
</protein>
<dbReference type="CDD" id="cd00120">
    <property type="entry name" value="MADS"/>
    <property type="match status" value="1"/>
</dbReference>
<organism evidence="8 9">
    <name type="scientific">Cuscuta australis</name>
    <dbReference type="NCBI Taxonomy" id="267555"/>
    <lineage>
        <taxon>Eukaryota</taxon>
        <taxon>Viridiplantae</taxon>
        <taxon>Streptophyta</taxon>
        <taxon>Embryophyta</taxon>
        <taxon>Tracheophyta</taxon>
        <taxon>Spermatophyta</taxon>
        <taxon>Magnoliopsida</taxon>
        <taxon>eudicotyledons</taxon>
        <taxon>Gunneridae</taxon>
        <taxon>Pentapetalae</taxon>
        <taxon>asterids</taxon>
        <taxon>lamiids</taxon>
        <taxon>Solanales</taxon>
        <taxon>Convolvulaceae</taxon>
        <taxon>Cuscuteae</taxon>
        <taxon>Cuscuta</taxon>
        <taxon>Cuscuta subgen. Grammica</taxon>
        <taxon>Cuscuta sect. Cleistogrammica</taxon>
    </lineage>
</organism>
<evidence type="ECO:0000256" key="3">
    <source>
        <dbReference type="ARBA" id="ARBA00023125"/>
    </source>
</evidence>
<dbReference type="PROSITE" id="PS50066">
    <property type="entry name" value="MADS_BOX_2"/>
    <property type="match status" value="1"/>
</dbReference>
<dbReference type="Gene3D" id="3.40.1810.10">
    <property type="entry name" value="Transcription factor, MADS-box"/>
    <property type="match status" value="1"/>
</dbReference>
<dbReference type="GO" id="GO:0046983">
    <property type="term" value="F:protein dimerization activity"/>
    <property type="evidence" value="ECO:0007669"/>
    <property type="project" value="InterPro"/>
</dbReference>
<keyword evidence="2" id="KW-0805">Transcription regulation</keyword>
<sequence>MRGTGRKKIEIKRIENEPQRMVTFSKRRRGLVSKAAELGEKTGAKVAVLVFSPRNNVYTYGDIAAMSRAVDEVAAKKKKKKSDEGGSGQDNVGGAAAAAGPSGCGGGGELEAEEIVGMLNYDEMFECCSKGLY</sequence>
<dbReference type="Pfam" id="PF00319">
    <property type="entry name" value="SRF-TF"/>
    <property type="match status" value="1"/>
</dbReference>
<reference evidence="8 9" key="1">
    <citation type="submission" date="2018-06" db="EMBL/GenBank/DDBJ databases">
        <title>The Genome of Cuscuta australis (Dodder) Provides Insight into the Evolution of Plant Parasitism.</title>
        <authorList>
            <person name="Liu H."/>
        </authorList>
    </citation>
    <scope>NUCLEOTIDE SEQUENCE [LARGE SCALE GENOMIC DNA]</scope>
    <source>
        <strain evidence="9">cv. Yunnan</strain>
        <tissue evidence="8">Vines</tissue>
    </source>
</reference>
<keyword evidence="5" id="KW-0539">Nucleus</keyword>
<dbReference type="PANTHER" id="PTHR11945:SF827">
    <property type="entry name" value="AGAMOUS-LIKE MADS-BOX PROTEIN AGL28"/>
    <property type="match status" value="1"/>
</dbReference>
<evidence type="ECO:0000256" key="2">
    <source>
        <dbReference type="ARBA" id="ARBA00023015"/>
    </source>
</evidence>
<dbReference type="InterPro" id="IPR036879">
    <property type="entry name" value="TF_MADSbox_sf"/>
</dbReference>
<keyword evidence="9" id="KW-1185">Reference proteome</keyword>
<comment type="subcellular location">
    <subcellularLocation>
        <location evidence="1">Nucleus</location>
    </subcellularLocation>
</comment>
<comment type="caution">
    <text evidence="8">The sequence shown here is derived from an EMBL/GenBank/DDBJ whole genome shotgun (WGS) entry which is preliminary data.</text>
</comment>
<feature type="region of interest" description="Disordered" evidence="6">
    <location>
        <begin position="74"/>
        <end position="106"/>
    </location>
</feature>
<dbReference type="SMART" id="SM00432">
    <property type="entry name" value="MADS"/>
    <property type="match status" value="1"/>
</dbReference>
<evidence type="ECO:0000313" key="9">
    <source>
        <dbReference type="Proteomes" id="UP000249390"/>
    </source>
</evidence>
<dbReference type="AlphaFoldDB" id="A0A328DQW4"/>
<dbReference type="GO" id="GO:0005634">
    <property type="term" value="C:nucleus"/>
    <property type="evidence" value="ECO:0007669"/>
    <property type="project" value="UniProtKB-SubCell"/>
</dbReference>
<dbReference type="GO" id="GO:0000978">
    <property type="term" value="F:RNA polymerase II cis-regulatory region sequence-specific DNA binding"/>
    <property type="evidence" value="ECO:0007669"/>
    <property type="project" value="TreeGrafter"/>
</dbReference>
<dbReference type="Proteomes" id="UP000249390">
    <property type="component" value="Unassembled WGS sequence"/>
</dbReference>
<evidence type="ECO:0000256" key="6">
    <source>
        <dbReference type="SAM" id="MobiDB-lite"/>
    </source>
</evidence>
<feature type="domain" description="MADS-box" evidence="7">
    <location>
        <begin position="4"/>
        <end position="64"/>
    </location>
</feature>
<name>A0A328DQW4_9ASTE</name>
<dbReference type="EMBL" id="NQVE01000102">
    <property type="protein sequence ID" value="RAL48087.1"/>
    <property type="molecule type" value="Genomic_DNA"/>
</dbReference>
<accession>A0A328DQW4</accession>
<evidence type="ECO:0000259" key="7">
    <source>
        <dbReference type="PROSITE" id="PS50066"/>
    </source>
</evidence>
<dbReference type="PANTHER" id="PTHR11945">
    <property type="entry name" value="MADS BOX PROTEIN"/>
    <property type="match status" value="1"/>
</dbReference>
<dbReference type="SUPFAM" id="SSF55455">
    <property type="entry name" value="SRF-like"/>
    <property type="match status" value="1"/>
</dbReference>
<proteinExistence type="predicted"/>
<keyword evidence="3" id="KW-0238">DNA-binding</keyword>